<keyword evidence="6 12" id="KW-0812">Transmembrane</keyword>
<dbReference type="GO" id="GO:0003843">
    <property type="term" value="F:1,3-beta-D-glucan synthase activity"/>
    <property type="evidence" value="ECO:0007669"/>
    <property type="project" value="UniProtKB-EC"/>
</dbReference>
<dbReference type="InterPro" id="IPR056261">
    <property type="entry name" value="FKS1-like_dom2"/>
</dbReference>
<feature type="transmembrane region" description="Helical" evidence="12">
    <location>
        <begin position="1329"/>
        <end position="1350"/>
    </location>
</feature>
<feature type="transmembrane region" description="Helical" evidence="12">
    <location>
        <begin position="1416"/>
        <end position="1436"/>
    </location>
</feature>
<feature type="transmembrane region" description="Helical" evidence="12">
    <location>
        <begin position="1774"/>
        <end position="1796"/>
    </location>
</feature>
<protein>
    <recommendedName>
        <fullName evidence="3">1,3-beta-glucan synthase</fullName>
        <ecNumber evidence="3">2.4.1.34</ecNumber>
    </recommendedName>
    <alternativeName>
        <fullName evidence="9">1,3-beta-D-glucan-UDP glucosyltransferase</fullName>
    </alternativeName>
</protein>
<sequence length="1849" mass="213066">MDDGNEYYRNDGGDAPPQNDNYDGFAQNYYQDDPVDMQRADTGDFSNFSAYDMQQQNTLYSDQPYYAYEQPPNDQYWDGQGQYDGSYGNMNSGSTTPALGTMHDPNAIMASLSNGLYPAWTGDPHAPATVEQIEDVFIDLTNKFGFQRDSMRNMFDHFMVLLDSRASRMSPDQALLSLHADYIGGDTSNYKKWYFAAQLDMDDAVGFRNMNIGKISRKTRKLRRKKKKEMEEAIDNAEAPDEILRKIEGDDSLEAADFRWKTRMKALTPLEHVRHVALYLLIWGEANQVRFTPECLCFIFKCALDYLESPLCQQRQDPIPEGDYLNRVITPLYNFIRNQVYEVVDGHYIKRERDHDSVIGYDDVNQLFWYPEGIMRIVFDDDTKLAELPIEERYLRLGDVVWEDVFFKTFKETRSWLHMVTDFNRIWIMHISIYWMFCAYNAPTFYTHDYQQLINNQPLSAYRWASSALGGTVAAFLQLFATICEWLYVPRKWAGAQHLSRRFWFILLILAINFGPIIFVFIYDKNTVVSPAAHAVAAVTFFIAVATIIYFSIMPLGGLFTSYLKKNNRRYVASQTFTASFAPLHGLDRWMSYLIWFTVFAAKYSESYFFLILSLRDPMRILSTMDMRCTGEYWWGNATCKQQAKVTLGLMIATDFILFFLDTYLWYILVNCIFSIGRSFYLGISILTPWRNIFARLPKRIYSKILATADMEVKYKPKVLISQIWNAIVISMYREHLLSIDHVQRLLYHQVPSEIDGKRTLRAPTFFASQDDNNFETEFFPRNSEAERRISFFAQSLATPILEPLPVDNMPTFTVLTPHYAERILLSLREIIREDDQFSRVTLLEYLKQLHQIEWDCFVKDTKILAEETSAFHPGENNPENDESLKAQIDDLPFYCIGFKSAAPEYTLRTRIWASLRSQTLYRTVSGFMNYARAIKLLYRVENPEIVQMFGRNVEGLERELEKMSRRKFKFLVSMQRLAKFKPHELENAEFLLRAYPDLQIAYLDEEPPLHEGDEPRVYSALIDGHCQILENGRRRPKFRVQLSGNPILGDGKSDNQNHALIFYRGEYLQLIDANQDNYLEECLKIRSVLAEFEELDAPQVNPYAPHVEYVDQTNNHPVAIVGAREYIFSENSGVLGDVAAGKEQTFGTLFSRTLAQIGGKLHYGHPDFINATYMTTRGGVSKAQKGLHLNEDIYAGMNALLRGGRIKHCEYYQCGKGRDLGFGTILNFTTKIGAGMGEQILSREYYYLGTQLPIDRFLTFYYAHPGFHLNNLFIQLSVQMFMLTLVNLHALAHESIICIYDKNKPITDILYPIGCYNLEPAIDWVRRYTLSIFIVFWIAFIPIVIQELIERGLWKASQRFFRHLLSLSPMFEVFVGQIYSAALLSDLTVGGARYISTGRGFATSRIPFSILYSRFAGSAIYMGTRSMIMLLFGTAAHWQPALLWFWASLSALMFSPFIFNPHQFSWEDFFLDYRDFIRWLSRGNSKHHRNSWIGYIRMSRARITGYKRTLIGDESEKAAGDSSRARKTNVTFSEIIPTAIYAAGCFIAFTFMNAQTGVKTDEDGTVNSALRVIICTIGPIIINMGILFFMMGMSCCSGPLLGMCCKKTASVVAGISHGLSVIIHIIFFIVMWVLEGFNFARMLLGVLTCMQCQRLIFQFMTAFMLTREFKNDHANTAFWSGKWYGKSLGWMAWTQPWREVTAKIIESSEFAADFVLGHVILICHLPFICIPQVDKLHSMMLFWLKPSKQIRPPIFTLKQVSLRKRMVKRYASLYFTILIVFVACIVAPAVAASYVPKDIGSSLTGLARNLFQPRDQDNNDTGMAMTTQQGHYYFSRPSTLKSWSTTIK</sequence>
<organism evidence="14 15">
    <name type="scientific">Maudiozyma humilis</name>
    <name type="common">Sour dough yeast</name>
    <name type="synonym">Kazachstania humilis</name>
    <dbReference type="NCBI Taxonomy" id="51915"/>
    <lineage>
        <taxon>Eukaryota</taxon>
        <taxon>Fungi</taxon>
        <taxon>Dikarya</taxon>
        <taxon>Ascomycota</taxon>
        <taxon>Saccharomycotina</taxon>
        <taxon>Saccharomycetes</taxon>
        <taxon>Saccharomycetales</taxon>
        <taxon>Saccharomycetaceae</taxon>
        <taxon>Maudiozyma</taxon>
    </lineage>
</organism>
<evidence type="ECO:0000256" key="12">
    <source>
        <dbReference type="SAM" id="Phobius"/>
    </source>
</evidence>
<feature type="compositionally biased region" description="Basic and acidic residues" evidence="11">
    <location>
        <begin position="1"/>
        <end position="12"/>
    </location>
</feature>
<evidence type="ECO:0000256" key="7">
    <source>
        <dbReference type="ARBA" id="ARBA00022989"/>
    </source>
</evidence>
<feature type="transmembrane region" description="Helical" evidence="12">
    <location>
        <begin position="462"/>
        <end position="483"/>
    </location>
</feature>
<evidence type="ECO:0000256" key="6">
    <source>
        <dbReference type="ARBA" id="ARBA00022692"/>
    </source>
</evidence>
<dbReference type="PANTHER" id="PTHR12741:SF48">
    <property type="entry name" value="1,3-BETA-GLUCAN SYNTHASE COMPONENT FKS1-RELATED"/>
    <property type="match status" value="1"/>
</dbReference>
<dbReference type="Proteomes" id="UP001377567">
    <property type="component" value="Unassembled WGS sequence"/>
</dbReference>
<feature type="transmembrane region" description="Helical" evidence="12">
    <location>
        <begin position="535"/>
        <end position="560"/>
    </location>
</feature>
<dbReference type="InterPro" id="IPR026899">
    <property type="entry name" value="FKS1-like_dom1"/>
</dbReference>
<feature type="transmembrane region" description="Helical" evidence="12">
    <location>
        <begin position="423"/>
        <end position="442"/>
    </location>
</feature>
<gene>
    <name evidence="14" type="ORF">DAKH74_018130</name>
</gene>
<keyword evidence="8 12" id="KW-0472">Membrane</keyword>
<dbReference type="GO" id="GO:0006075">
    <property type="term" value="P:(1-&gt;3)-beta-D-glucan biosynthetic process"/>
    <property type="evidence" value="ECO:0007669"/>
    <property type="project" value="InterPro"/>
</dbReference>
<dbReference type="EMBL" id="BTGD01000005">
    <property type="protein sequence ID" value="GMM55197.1"/>
    <property type="molecule type" value="Genomic_DNA"/>
</dbReference>
<evidence type="ECO:0000256" key="1">
    <source>
        <dbReference type="ARBA" id="ARBA00004141"/>
    </source>
</evidence>
<name>A0AAV5RVQ9_MAUHU</name>
<feature type="region of interest" description="Disordered" evidence="11">
    <location>
        <begin position="1"/>
        <end position="43"/>
    </location>
</feature>
<comment type="subcellular location">
    <subcellularLocation>
        <location evidence="1">Membrane</location>
        <topology evidence="1">Multi-pass membrane protein</topology>
    </subcellularLocation>
</comment>
<accession>A0AAV5RVQ9</accession>
<dbReference type="SMART" id="SM01205">
    <property type="entry name" value="FKS1_dom1"/>
    <property type="match status" value="1"/>
</dbReference>
<proteinExistence type="inferred from homology"/>
<keyword evidence="4" id="KW-0328">Glycosyltransferase</keyword>
<keyword evidence="7 12" id="KW-1133">Transmembrane helix</keyword>
<evidence type="ECO:0000256" key="2">
    <source>
        <dbReference type="ARBA" id="ARBA00009040"/>
    </source>
</evidence>
<keyword evidence="15" id="KW-1185">Reference proteome</keyword>
<dbReference type="GO" id="GO:0005886">
    <property type="term" value="C:plasma membrane"/>
    <property type="evidence" value="ECO:0007669"/>
    <property type="project" value="TreeGrafter"/>
</dbReference>
<feature type="transmembrane region" description="Helical" evidence="12">
    <location>
        <begin position="1442"/>
        <end position="1460"/>
    </location>
</feature>
<dbReference type="Pfam" id="PF23605">
    <property type="entry name" value="FKS1_dom2"/>
    <property type="match status" value="1"/>
</dbReference>
<dbReference type="InterPro" id="IPR003440">
    <property type="entry name" value="Glyco_trans_48_dom"/>
</dbReference>
<reference evidence="14 15" key="1">
    <citation type="journal article" date="2023" name="Elife">
        <title>Identification of key yeast species and microbe-microbe interactions impacting larval growth of Drosophila in the wild.</title>
        <authorList>
            <person name="Mure A."/>
            <person name="Sugiura Y."/>
            <person name="Maeda R."/>
            <person name="Honda K."/>
            <person name="Sakurai N."/>
            <person name="Takahashi Y."/>
            <person name="Watada M."/>
            <person name="Katoh T."/>
            <person name="Gotoh A."/>
            <person name="Gotoh Y."/>
            <person name="Taniguchi I."/>
            <person name="Nakamura K."/>
            <person name="Hayashi T."/>
            <person name="Katayama T."/>
            <person name="Uemura T."/>
            <person name="Hattori Y."/>
        </authorList>
    </citation>
    <scope>NUCLEOTIDE SEQUENCE [LARGE SCALE GENOMIC DNA]</scope>
    <source>
        <strain evidence="14 15">KH-74</strain>
    </source>
</reference>
<evidence type="ECO:0000256" key="9">
    <source>
        <dbReference type="ARBA" id="ARBA00031935"/>
    </source>
</evidence>
<evidence type="ECO:0000256" key="10">
    <source>
        <dbReference type="ARBA" id="ARBA00047777"/>
    </source>
</evidence>
<dbReference type="Pfam" id="PF14288">
    <property type="entry name" value="FKS1_dom1"/>
    <property type="match status" value="1"/>
</dbReference>
<feature type="transmembrane region" description="Helical" evidence="12">
    <location>
        <begin position="1570"/>
        <end position="1591"/>
    </location>
</feature>
<evidence type="ECO:0000256" key="11">
    <source>
        <dbReference type="SAM" id="MobiDB-lite"/>
    </source>
</evidence>
<comment type="caution">
    <text evidence="14">The sequence shown here is derived from an EMBL/GenBank/DDBJ whole genome shotgun (WGS) entry which is preliminary data.</text>
</comment>
<comment type="similarity">
    <text evidence="2">Belongs to the glycosyltransferase 48 family.</text>
</comment>
<dbReference type="EC" id="2.4.1.34" evidence="3"/>
<feature type="transmembrane region" description="Helical" evidence="12">
    <location>
        <begin position="1612"/>
        <end position="1634"/>
    </location>
</feature>
<feature type="transmembrane region" description="Helical" evidence="12">
    <location>
        <begin position="503"/>
        <end position="523"/>
    </location>
</feature>
<dbReference type="GO" id="GO:0051278">
    <property type="term" value="P:fungal-type cell wall polysaccharide biosynthetic process"/>
    <property type="evidence" value="ECO:0007669"/>
    <property type="project" value="TreeGrafter"/>
</dbReference>
<feature type="transmembrane region" description="Helical" evidence="12">
    <location>
        <begin position="1640"/>
        <end position="1658"/>
    </location>
</feature>
<keyword evidence="5" id="KW-0808">Transferase</keyword>
<evidence type="ECO:0000256" key="4">
    <source>
        <dbReference type="ARBA" id="ARBA00022676"/>
    </source>
</evidence>
<evidence type="ECO:0000259" key="13">
    <source>
        <dbReference type="SMART" id="SM01205"/>
    </source>
</evidence>
<dbReference type="Pfam" id="PF02364">
    <property type="entry name" value="Glucan_synthase"/>
    <property type="match status" value="1"/>
</dbReference>
<feature type="domain" description="1,3-beta-glucan synthase component FKS1-like" evidence="13">
    <location>
        <begin position="270"/>
        <end position="382"/>
    </location>
</feature>
<dbReference type="PANTHER" id="PTHR12741">
    <property type="entry name" value="LYST-INTERACTING PROTEIN LIP5 DOPAMINE RESPONSIVE PROTEIN DRG-1"/>
    <property type="match status" value="1"/>
</dbReference>
<comment type="catalytic activity">
    <reaction evidence="10">
        <text>[(1-&gt;3)-beta-D-glucosyl](n) + UDP-alpha-D-glucose = [(1-&gt;3)-beta-D-glucosyl](n+1) + UDP + H(+)</text>
        <dbReference type="Rhea" id="RHEA:21476"/>
        <dbReference type="Rhea" id="RHEA-COMP:11146"/>
        <dbReference type="Rhea" id="RHEA-COMP:14303"/>
        <dbReference type="ChEBI" id="CHEBI:15378"/>
        <dbReference type="ChEBI" id="CHEBI:37671"/>
        <dbReference type="ChEBI" id="CHEBI:58223"/>
        <dbReference type="ChEBI" id="CHEBI:58885"/>
        <dbReference type="EC" id="2.4.1.34"/>
    </reaction>
</comment>
<evidence type="ECO:0000256" key="3">
    <source>
        <dbReference type="ARBA" id="ARBA00012589"/>
    </source>
</evidence>
<feature type="transmembrane region" description="Helical" evidence="12">
    <location>
        <begin position="593"/>
        <end position="615"/>
    </location>
</feature>
<feature type="transmembrane region" description="Helical" evidence="12">
    <location>
        <begin position="1531"/>
        <end position="1550"/>
    </location>
</feature>
<dbReference type="GO" id="GO:0000148">
    <property type="term" value="C:1,3-beta-D-glucan synthase complex"/>
    <property type="evidence" value="ECO:0007669"/>
    <property type="project" value="InterPro"/>
</dbReference>
<evidence type="ECO:0000256" key="5">
    <source>
        <dbReference type="ARBA" id="ARBA00022679"/>
    </source>
</evidence>
<evidence type="ECO:0000256" key="8">
    <source>
        <dbReference type="ARBA" id="ARBA00023136"/>
    </source>
</evidence>
<evidence type="ECO:0000313" key="14">
    <source>
        <dbReference type="EMBL" id="GMM55197.1"/>
    </source>
</evidence>
<evidence type="ECO:0000313" key="15">
    <source>
        <dbReference type="Proteomes" id="UP001377567"/>
    </source>
</evidence>